<dbReference type="Proteomes" id="UP000308365">
    <property type="component" value="Unassembled WGS sequence"/>
</dbReference>
<feature type="non-terminal residue" evidence="3">
    <location>
        <position position="520"/>
    </location>
</feature>
<sequence length="520" mass="59175">MQCGILKSICPIVLLSDITKELTYQIASLWCPQLTATDACTAGEWTVLHCQVQELTACVYEERETAWAGDGSKHPKRHKKDQVRDYHYIHQNGSTAKDSLVKWSQSIDEESEKNCTLEFDVFRQVRTKANKASDKKYTVMMQAKDNKGQKRHLEHEHELMGDIGLEIIEAIDGTCILSAGKFGGRGNLVLASLNHGISIVLPNFELLITWAEETLHSKGLVPKVSKPDIQEKHKEKEKKGAMDGITEYFIRQNAKHMEKFLNVTNLKKLKCFDFALNNIEKIENLEGSEGLKKINLINFTGGLSNSKTLQHSLHLKEFFCMGNPHADFERYWKLCGMIKRVQNESKNGRIYPLIREEKFIVSNGQIQKSGSEETKNSIKIDKKSNPGFDRHWHTDIITTILFSLVNKEHQTLEVIDVNAQSVYVRGILKGKSHQLIFPKELKPHSNSARKSLVICMPKVEKVTRSLKTTLDTGREQTNKRSKQIEKLVVDSNMHVYPDVANVVQEEKHTPQSVGSEPKLY</sequence>
<feature type="domain" description="Dynein axonemal assembly factor 11-like CS" evidence="2">
    <location>
        <begin position="399"/>
        <end position="457"/>
    </location>
</feature>
<dbReference type="InterPro" id="IPR056496">
    <property type="entry name" value="CS_DNAAF11_C"/>
</dbReference>
<organism evidence="3 4">
    <name type="scientific">Monodon monoceros</name>
    <name type="common">Narwhal</name>
    <name type="synonym">Ceratodon monodon</name>
    <dbReference type="NCBI Taxonomy" id="40151"/>
    <lineage>
        <taxon>Eukaryota</taxon>
        <taxon>Metazoa</taxon>
        <taxon>Chordata</taxon>
        <taxon>Craniata</taxon>
        <taxon>Vertebrata</taxon>
        <taxon>Euteleostomi</taxon>
        <taxon>Mammalia</taxon>
        <taxon>Eutheria</taxon>
        <taxon>Laurasiatheria</taxon>
        <taxon>Artiodactyla</taxon>
        <taxon>Whippomorpha</taxon>
        <taxon>Cetacea</taxon>
        <taxon>Odontoceti</taxon>
        <taxon>Monodontidae</taxon>
        <taxon>Monodon</taxon>
    </lineage>
</organism>
<dbReference type="InterPro" id="IPR001611">
    <property type="entry name" value="Leu-rich_rpt"/>
</dbReference>
<accession>A0A4U1EWI2</accession>
<proteinExistence type="predicted"/>
<dbReference type="EMBL" id="RWIC01000668">
    <property type="protein sequence ID" value="TKC41171.1"/>
    <property type="molecule type" value="Genomic_DNA"/>
</dbReference>
<protein>
    <recommendedName>
        <fullName evidence="1">Leucine-rich repeat-containing protein 6</fullName>
    </recommendedName>
</protein>
<evidence type="ECO:0000259" key="2">
    <source>
        <dbReference type="Pfam" id="PF23602"/>
    </source>
</evidence>
<reference evidence="4" key="1">
    <citation type="journal article" date="2019" name="IScience">
        <title>Narwhal Genome Reveals Long-Term Low Genetic Diversity despite Current Large Abundance Size.</title>
        <authorList>
            <person name="Westbury M.V."/>
            <person name="Petersen B."/>
            <person name="Garde E."/>
            <person name="Heide-Jorgensen M.P."/>
            <person name="Lorenzen E.D."/>
        </authorList>
    </citation>
    <scope>NUCLEOTIDE SEQUENCE [LARGE SCALE GENOMIC DNA]</scope>
</reference>
<dbReference type="AlphaFoldDB" id="A0A4U1EWI2"/>
<evidence type="ECO:0000313" key="4">
    <source>
        <dbReference type="Proteomes" id="UP000308365"/>
    </source>
</evidence>
<name>A0A4U1EWI2_MONMO</name>
<dbReference type="PROSITE" id="PS51450">
    <property type="entry name" value="LRR"/>
    <property type="match status" value="1"/>
</dbReference>
<comment type="caution">
    <text evidence="3">The sequence shown here is derived from an EMBL/GenBank/DDBJ whole genome shotgun (WGS) entry which is preliminary data.</text>
</comment>
<evidence type="ECO:0000313" key="3">
    <source>
        <dbReference type="EMBL" id="TKC41171.1"/>
    </source>
</evidence>
<gene>
    <name evidence="3" type="ORF">EI555_014485</name>
</gene>
<dbReference type="Pfam" id="PF23602">
    <property type="entry name" value="CS_DNAAF11_C"/>
    <property type="match status" value="1"/>
</dbReference>
<evidence type="ECO:0000256" key="1">
    <source>
        <dbReference type="ARBA" id="ARBA00050057"/>
    </source>
</evidence>